<proteinExistence type="predicted"/>
<dbReference type="Gramene" id="LPERR05G10770.1">
    <property type="protein sequence ID" value="LPERR05G10770.1"/>
    <property type="gene ID" value="LPERR05G10770"/>
</dbReference>
<name>A0A0D9WFP0_9ORYZ</name>
<reference evidence="2 3" key="1">
    <citation type="submission" date="2012-08" db="EMBL/GenBank/DDBJ databases">
        <title>Oryza genome evolution.</title>
        <authorList>
            <person name="Wing R.A."/>
        </authorList>
    </citation>
    <scope>NUCLEOTIDE SEQUENCE</scope>
</reference>
<dbReference type="EnsemblPlants" id="LPERR05G10770.1">
    <property type="protein sequence ID" value="LPERR05G10770.1"/>
    <property type="gene ID" value="LPERR05G10770"/>
</dbReference>
<feature type="compositionally biased region" description="Basic and acidic residues" evidence="1">
    <location>
        <begin position="15"/>
        <end position="24"/>
    </location>
</feature>
<reference evidence="2" key="3">
    <citation type="submission" date="2015-04" db="UniProtKB">
        <authorList>
            <consortium name="EnsemblPlants"/>
        </authorList>
    </citation>
    <scope>IDENTIFICATION</scope>
</reference>
<feature type="region of interest" description="Disordered" evidence="1">
    <location>
        <begin position="482"/>
        <end position="518"/>
    </location>
</feature>
<dbReference type="HOGENOM" id="CLU_017149_0_0_1"/>
<dbReference type="STRING" id="77586.A0A0D9WFP0"/>
<evidence type="ECO:0000313" key="2">
    <source>
        <dbReference type="EnsemblPlants" id="LPERR05G10770.2"/>
    </source>
</evidence>
<sequence>MAAAAAVDGNGNDAADEKARDVTDQSKTLGRNSCADGVPPSAVPVGGDPGETFGFLGNLADDDLQFDEDDHGDSTECSSSFGPSCPASDDDMDGIEVDSPFLGPIHANAGRANSAPSMVRHKEVTAQWKKMAAPIMWRCQWLELRMKNLLSQVAKYDKELAVINHEKDLQLEMVKADGPESETVNLDSQSNVRIIMKRRKRRRDEAVDDSLYMMNHPALSYYYGLASCPCFAGLEKIAYLINKSNGVQTDGRSVNGGFDSSVPEDIGSSHDDALLENDRIIEQYSLREILRTVDNIQSRILGLQGYLSNARSKYESQVKLSQKNQKVKNHITSCKKDGRRSLQKTKALHSLLQKDDLDRPLPEVTALLDRPADCMMGYMKRHDAQEDAIQSHADITTFDMLFGADNVLTNAHVGEFCKESADDVLIDNTAVKKEGYQHFERVEHAAEKHSELIMHPSEIEKAHIVGCEQVLQTAPVVKQMISGDKRGQKPDTKHGGSLLANKIKTEQDPSNMKIERPALMAVDPRRSKRVRKPKIY</sequence>
<feature type="region of interest" description="Disordered" evidence="1">
    <location>
        <begin position="1"/>
        <end position="86"/>
    </location>
</feature>
<feature type="compositionally biased region" description="Acidic residues" evidence="1">
    <location>
        <begin position="60"/>
        <end position="71"/>
    </location>
</feature>
<dbReference type="Gramene" id="LPERR05G10770.2">
    <property type="protein sequence ID" value="LPERR05G10770.2"/>
    <property type="gene ID" value="LPERR05G10770"/>
</dbReference>
<feature type="compositionally biased region" description="Basic and acidic residues" evidence="1">
    <location>
        <begin position="483"/>
        <end position="494"/>
    </location>
</feature>
<evidence type="ECO:0000313" key="3">
    <source>
        <dbReference type="Proteomes" id="UP000032180"/>
    </source>
</evidence>
<evidence type="ECO:0000256" key="1">
    <source>
        <dbReference type="SAM" id="MobiDB-lite"/>
    </source>
</evidence>
<dbReference type="PANTHER" id="PTHR34057">
    <property type="entry name" value="ELONGATION FACTOR"/>
    <property type="match status" value="1"/>
</dbReference>
<reference evidence="2 3" key="2">
    <citation type="submission" date="2013-12" db="EMBL/GenBank/DDBJ databases">
        <authorList>
            <person name="Yu Y."/>
            <person name="Lee S."/>
            <person name="de Baynast K."/>
            <person name="Wissotski M."/>
            <person name="Liu L."/>
            <person name="Talag J."/>
            <person name="Goicoechea J."/>
            <person name="Angelova A."/>
            <person name="Jetty R."/>
            <person name="Kudrna D."/>
            <person name="Golser W."/>
            <person name="Rivera L."/>
            <person name="Zhang J."/>
            <person name="Wing R."/>
        </authorList>
    </citation>
    <scope>NUCLEOTIDE SEQUENCE</scope>
</reference>
<organism evidence="2 3">
    <name type="scientific">Leersia perrieri</name>
    <dbReference type="NCBI Taxonomy" id="77586"/>
    <lineage>
        <taxon>Eukaryota</taxon>
        <taxon>Viridiplantae</taxon>
        <taxon>Streptophyta</taxon>
        <taxon>Embryophyta</taxon>
        <taxon>Tracheophyta</taxon>
        <taxon>Spermatophyta</taxon>
        <taxon>Magnoliopsida</taxon>
        <taxon>Liliopsida</taxon>
        <taxon>Poales</taxon>
        <taxon>Poaceae</taxon>
        <taxon>BOP clade</taxon>
        <taxon>Oryzoideae</taxon>
        <taxon>Oryzeae</taxon>
        <taxon>Oryzinae</taxon>
        <taxon>Leersia</taxon>
    </lineage>
</organism>
<dbReference type="InterPro" id="IPR038745">
    <property type="entry name" value="AT4G37440-like"/>
</dbReference>
<feature type="compositionally biased region" description="Low complexity" evidence="1">
    <location>
        <begin position="1"/>
        <end position="13"/>
    </location>
</feature>
<dbReference type="EnsemblPlants" id="LPERR05G10770.2">
    <property type="protein sequence ID" value="LPERR05G10770.2"/>
    <property type="gene ID" value="LPERR05G10770"/>
</dbReference>
<dbReference type="AlphaFoldDB" id="A0A0D9WFP0"/>
<dbReference type="Proteomes" id="UP000032180">
    <property type="component" value="Chromosome 5"/>
</dbReference>
<dbReference type="PANTHER" id="PTHR34057:SF13">
    <property type="entry name" value="OS05G0365200 PROTEIN"/>
    <property type="match status" value="1"/>
</dbReference>
<keyword evidence="3" id="KW-1185">Reference proteome</keyword>
<accession>A0A0D9WFP0</accession>
<protein>
    <submittedName>
        <fullName evidence="2">Uncharacterized protein</fullName>
    </submittedName>
</protein>
<dbReference type="eggNOG" id="ENOG502QVMR">
    <property type="taxonomic scope" value="Eukaryota"/>
</dbReference>
<dbReference type="CDD" id="cd11650">
    <property type="entry name" value="AT4G37440_like"/>
    <property type="match status" value="1"/>
</dbReference>